<dbReference type="RefSeq" id="WP_139623720.1">
    <property type="nucleotide sequence ID" value="NZ_VDMP01000025.1"/>
</dbReference>
<name>A0A5C4VS08_9ACTN</name>
<accession>A0A5C4VS08</accession>
<dbReference type="Pfam" id="PF05175">
    <property type="entry name" value="MTS"/>
    <property type="match status" value="1"/>
</dbReference>
<dbReference type="InterPro" id="IPR029063">
    <property type="entry name" value="SAM-dependent_MTases_sf"/>
</dbReference>
<dbReference type="PROSITE" id="PS00092">
    <property type="entry name" value="N6_MTASE"/>
    <property type="match status" value="1"/>
</dbReference>
<proteinExistence type="predicted"/>
<organism evidence="2 3">
    <name type="scientific">Nocardioides albidus</name>
    <dbReference type="NCBI Taxonomy" id="1517589"/>
    <lineage>
        <taxon>Bacteria</taxon>
        <taxon>Bacillati</taxon>
        <taxon>Actinomycetota</taxon>
        <taxon>Actinomycetes</taxon>
        <taxon>Propionibacteriales</taxon>
        <taxon>Nocardioidaceae</taxon>
        <taxon>Nocardioides</taxon>
    </lineage>
</organism>
<reference evidence="2 3" key="1">
    <citation type="journal article" date="2016" name="Int. J. Syst. Evol. Microbiol.">
        <title>Nocardioides albidus sp. nov., an actinobacterium isolated from garden soil.</title>
        <authorList>
            <person name="Singh H."/>
            <person name="Du J."/>
            <person name="Trinh H."/>
            <person name="Won K."/>
            <person name="Yang J.E."/>
            <person name="Yin C."/>
            <person name="Kook M."/>
            <person name="Yi T.H."/>
        </authorList>
    </citation>
    <scope>NUCLEOTIDE SEQUENCE [LARGE SCALE GENOMIC DNA]</scope>
    <source>
        <strain evidence="2 3">CCTCC AB 2015297</strain>
    </source>
</reference>
<keyword evidence="2" id="KW-0808">Transferase</keyword>
<dbReference type="GO" id="GO:0032259">
    <property type="term" value="P:methylation"/>
    <property type="evidence" value="ECO:0007669"/>
    <property type="project" value="UniProtKB-KW"/>
</dbReference>
<evidence type="ECO:0000259" key="1">
    <source>
        <dbReference type="Pfam" id="PF05175"/>
    </source>
</evidence>
<dbReference type="InterPro" id="IPR050320">
    <property type="entry name" value="N5-glutamine_MTase"/>
</dbReference>
<sequence length="222" mass="23277">MTQAPAPSAPSPAVRTCAFGPLTIEYDASVLRPRDWTVAQSDRAADLLPDLPAGPVLELCCGAGHIGLLAVHGSRRALVAVDASPDACRWTRVNAERNGIPVEVRHGRLQEALEPGELFPLVIADPPWVPHDEIGRFPEDPASAIDGGPAGLDLARACIDVAAAHLLPGGALLLQVGTPGQADLLRDDARRAGLTEHDRSVVPDRGVVLCLRPSGHAARGSR</sequence>
<dbReference type="GO" id="GO:0008757">
    <property type="term" value="F:S-adenosylmethionine-dependent methyltransferase activity"/>
    <property type="evidence" value="ECO:0007669"/>
    <property type="project" value="UniProtKB-ARBA"/>
</dbReference>
<dbReference type="PANTHER" id="PTHR18895">
    <property type="entry name" value="HEMK METHYLTRANSFERASE"/>
    <property type="match status" value="1"/>
</dbReference>
<dbReference type="EMBL" id="VDMP01000025">
    <property type="protein sequence ID" value="TNM38608.1"/>
    <property type="molecule type" value="Genomic_DNA"/>
</dbReference>
<dbReference type="InterPro" id="IPR007848">
    <property type="entry name" value="Small_mtfrase_dom"/>
</dbReference>
<dbReference type="PANTHER" id="PTHR18895:SF74">
    <property type="entry name" value="MTRF1L RELEASE FACTOR GLUTAMINE METHYLTRANSFERASE"/>
    <property type="match status" value="1"/>
</dbReference>
<evidence type="ECO:0000313" key="2">
    <source>
        <dbReference type="EMBL" id="TNM38608.1"/>
    </source>
</evidence>
<dbReference type="CDD" id="cd02440">
    <property type="entry name" value="AdoMet_MTases"/>
    <property type="match status" value="1"/>
</dbReference>
<dbReference type="Proteomes" id="UP000313231">
    <property type="component" value="Unassembled WGS sequence"/>
</dbReference>
<keyword evidence="2" id="KW-0489">Methyltransferase</keyword>
<dbReference type="InterPro" id="IPR002052">
    <property type="entry name" value="DNA_methylase_N6_adenine_CS"/>
</dbReference>
<dbReference type="OrthoDB" id="4966694at2"/>
<dbReference type="SUPFAM" id="SSF53335">
    <property type="entry name" value="S-adenosyl-L-methionine-dependent methyltransferases"/>
    <property type="match status" value="1"/>
</dbReference>
<keyword evidence="3" id="KW-1185">Reference proteome</keyword>
<evidence type="ECO:0000313" key="3">
    <source>
        <dbReference type="Proteomes" id="UP000313231"/>
    </source>
</evidence>
<dbReference type="Gene3D" id="3.40.50.150">
    <property type="entry name" value="Vaccinia Virus protein VP39"/>
    <property type="match status" value="1"/>
</dbReference>
<dbReference type="GO" id="GO:0008170">
    <property type="term" value="F:N-methyltransferase activity"/>
    <property type="evidence" value="ECO:0007669"/>
    <property type="project" value="UniProtKB-ARBA"/>
</dbReference>
<dbReference type="AlphaFoldDB" id="A0A5C4VS08"/>
<protein>
    <submittedName>
        <fullName evidence="2">Class I SAM-dependent methyltransferase</fullName>
    </submittedName>
</protein>
<gene>
    <name evidence="2" type="ORF">FHP29_15375</name>
</gene>
<comment type="caution">
    <text evidence="2">The sequence shown here is derived from an EMBL/GenBank/DDBJ whole genome shotgun (WGS) entry which is preliminary data.</text>
</comment>
<dbReference type="GO" id="GO:0003676">
    <property type="term" value="F:nucleic acid binding"/>
    <property type="evidence" value="ECO:0007669"/>
    <property type="project" value="InterPro"/>
</dbReference>
<feature type="domain" description="Methyltransferase small" evidence="1">
    <location>
        <begin position="48"/>
        <end position="129"/>
    </location>
</feature>